<dbReference type="Proteomes" id="UP000235162">
    <property type="component" value="Unassembled WGS sequence"/>
</dbReference>
<dbReference type="KEGG" id="hja:BST95_00745"/>
<comment type="caution">
    <text evidence="1">The sequence shown here is derived from an EMBL/GenBank/DDBJ whole genome shotgun (WGS) entry which is preliminary data.</text>
</comment>
<accession>A0AAP8MBQ3</accession>
<sequence length="103" mass="11121">MEGNVDNLLEELQQRWQQLFTALARGEDVAPSARLRAEGMMEAAVLVGAADPVALDALLEATSQATRGSSLADELGADWRSFYPFPQLPLYMGRAPVVPSTSD</sequence>
<name>A0AAP8MBQ3_9GAMM</name>
<dbReference type="EMBL" id="PKUR01000005">
    <property type="protein sequence ID" value="PLW84853.1"/>
    <property type="molecule type" value="Genomic_DNA"/>
</dbReference>
<protein>
    <submittedName>
        <fullName evidence="1">Uncharacterized protein</fullName>
    </submittedName>
</protein>
<evidence type="ECO:0000313" key="2">
    <source>
        <dbReference type="Proteomes" id="UP000235162"/>
    </source>
</evidence>
<evidence type="ECO:0000313" key="1">
    <source>
        <dbReference type="EMBL" id="PLW84853.1"/>
    </source>
</evidence>
<organism evidence="1 2">
    <name type="scientific">Halioglobus japonicus</name>
    <dbReference type="NCBI Taxonomy" id="930805"/>
    <lineage>
        <taxon>Bacteria</taxon>
        <taxon>Pseudomonadati</taxon>
        <taxon>Pseudomonadota</taxon>
        <taxon>Gammaproteobacteria</taxon>
        <taxon>Cellvibrionales</taxon>
        <taxon>Halieaceae</taxon>
        <taxon>Halioglobus</taxon>
    </lineage>
</organism>
<gene>
    <name evidence="1" type="ORF">C0029_17810</name>
</gene>
<dbReference type="AlphaFoldDB" id="A0AAP8MBQ3"/>
<reference evidence="1 2" key="1">
    <citation type="submission" date="2018-01" db="EMBL/GenBank/DDBJ databases">
        <title>The draft genome sequence of Halioglobus japonicus S1-36.</title>
        <authorList>
            <person name="Du Z.-J."/>
            <person name="Shi M.-J."/>
        </authorList>
    </citation>
    <scope>NUCLEOTIDE SEQUENCE [LARGE SCALE GENOMIC DNA]</scope>
    <source>
        <strain evidence="1 2">S1-36</strain>
    </source>
</reference>
<keyword evidence="2" id="KW-1185">Reference proteome</keyword>
<proteinExistence type="predicted"/>